<keyword evidence="3" id="KW-1185">Reference proteome</keyword>
<organism evidence="2 3">
    <name type="scientific">Spirosoma validum</name>
    <dbReference type="NCBI Taxonomy" id="2771355"/>
    <lineage>
        <taxon>Bacteria</taxon>
        <taxon>Pseudomonadati</taxon>
        <taxon>Bacteroidota</taxon>
        <taxon>Cytophagia</taxon>
        <taxon>Cytophagales</taxon>
        <taxon>Cytophagaceae</taxon>
        <taxon>Spirosoma</taxon>
    </lineage>
</organism>
<dbReference type="RefSeq" id="WP_191042200.1">
    <property type="nucleotide sequence ID" value="NZ_JACXAA010000013.1"/>
</dbReference>
<dbReference type="AlphaFoldDB" id="A0A927GGG4"/>
<dbReference type="EMBL" id="JACXAA010000013">
    <property type="protein sequence ID" value="MBD2756580.1"/>
    <property type="molecule type" value="Genomic_DNA"/>
</dbReference>
<gene>
    <name evidence="2" type="ORF">IC230_27080</name>
</gene>
<dbReference type="NCBIfam" id="TIGR04183">
    <property type="entry name" value="Por_Secre_tail"/>
    <property type="match status" value="1"/>
</dbReference>
<reference evidence="2" key="1">
    <citation type="submission" date="2020-09" db="EMBL/GenBank/DDBJ databases">
        <authorList>
            <person name="Kim M.K."/>
        </authorList>
    </citation>
    <scope>NUCLEOTIDE SEQUENCE</scope>
    <source>
        <strain evidence="2">BT704</strain>
    </source>
</reference>
<dbReference type="Gene3D" id="2.60.40.10">
    <property type="entry name" value="Immunoglobulins"/>
    <property type="match status" value="1"/>
</dbReference>
<protein>
    <submittedName>
        <fullName evidence="2">Choice-of-anchor A family protein</fullName>
    </submittedName>
</protein>
<evidence type="ECO:0000259" key="1">
    <source>
        <dbReference type="Pfam" id="PF20597"/>
    </source>
</evidence>
<dbReference type="Proteomes" id="UP000653797">
    <property type="component" value="Unassembled WGS sequence"/>
</dbReference>
<dbReference type="InterPro" id="IPR026444">
    <property type="entry name" value="Secre_tail"/>
</dbReference>
<dbReference type="NCBIfam" id="TIGR04215">
    <property type="entry name" value="choice_anch_A"/>
    <property type="match status" value="1"/>
</dbReference>
<proteinExistence type="predicted"/>
<sequence length="545" mass="58797">MLHFLPTTYSSKRLYKLVHAVLTYMGVSTLALAQNPLAPAGKFNAFLATNATLVTNESEGAIALGGNLTVAGNYQVAIKGNATAFTVNGYPIGLVVGGGVILQSGRLQVNSNTYAKIGLCNGSPTTDALKVWYQDGNGLYYDVPPNGAYSTIRITKSTARYDDTPVIQINKNATPSTETTTPICQGNVIDFSSAFATLTKNSARLAQNAERIKLMNGNGQPIASTNLPNQVKIGLYAGTNVWNVTGTDLNRIQNLTYVDSPSADKVLVINVDAAGSYTWNTPSLGGVGGSNAPYILWNFYNTTQLTIGGNSSIEGSLLAPLAAITKGPVQANNQANIEGQVVAQSFAQSGGELHDFPFNADLTQALPVRLTSLTGDAFDKTVQLSWETAWESNSDYFAIERSTDAREFATVGQVQARGESGSRQRYSFVDDQPLWPTGYYRLRIVDKDGSVEYSRILAVSMDHPDPALRLVMNPVTDQRIQVQLHNIPASDLQLINSQGQFVPVELTAVSQDIISLKPLQHLAGGIYFLRYQQGTTIRSLRLLVR</sequence>
<evidence type="ECO:0000313" key="2">
    <source>
        <dbReference type="EMBL" id="MBD2756580.1"/>
    </source>
</evidence>
<feature type="domain" description="Choice-of-anchor A" evidence="1">
    <location>
        <begin position="36"/>
        <end position="354"/>
    </location>
</feature>
<comment type="caution">
    <text evidence="2">The sequence shown here is derived from an EMBL/GenBank/DDBJ whole genome shotgun (WGS) entry which is preliminary data.</text>
</comment>
<name>A0A927GGG4_9BACT</name>
<accession>A0A927GGG4</accession>
<evidence type="ECO:0000313" key="3">
    <source>
        <dbReference type="Proteomes" id="UP000653797"/>
    </source>
</evidence>
<dbReference type="InterPro" id="IPR013783">
    <property type="entry name" value="Ig-like_fold"/>
</dbReference>
<dbReference type="Pfam" id="PF20597">
    <property type="entry name" value="pAdhesive_15"/>
    <property type="match status" value="1"/>
</dbReference>
<dbReference type="InterPro" id="IPR026588">
    <property type="entry name" value="Choice_anch_A"/>
</dbReference>